<keyword evidence="1" id="KW-1133">Transmembrane helix</keyword>
<feature type="transmembrane region" description="Helical" evidence="1">
    <location>
        <begin position="68"/>
        <end position="88"/>
    </location>
</feature>
<keyword evidence="3" id="KW-1185">Reference proteome</keyword>
<evidence type="ECO:0000313" key="3">
    <source>
        <dbReference type="Proteomes" id="UP000781958"/>
    </source>
</evidence>
<dbReference type="EMBL" id="JAGINP010000008">
    <property type="protein sequence ID" value="MBP2292855.1"/>
    <property type="molecule type" value="Genomic_DNA"/>
</dbReference>
<evidence type="ECO:0008006" key="4">
    <source>
        <dbReference type="Google" id="ProtNLM"/>
    </source>
</evidence>
<dbReference type="Proteomes" id="UP000781958">
    <property type="component" value="Unassembled WGS sequence"/>
</dbReference>
<sequence length="173" mass="18497">MLFGVAGVCFGASWALFRSKKTIITLQALCSASFITHYLLIGAVSGASMSSLSLSQSLMIASGRRNRALTVLYWSTLPAMMLLTALTWHGPASLASGLGLTLAACGRWQTSVLRLRLFFVAGSLAWIVHDTLVGSPFGCTANIVNLCFNLWTIRALLRERRETMGTPALAAAA</sequence>
<dbReference type="InterPro" id="IPR019629">
    <property type="entry name" value="Uncharacterised_HI1736/YgjV"/>
</dbReference>
<accession>A0ABS4SNA7</accession>
<dbReference type="Pfam" id="PF10688">
    <property type="entry name" value="Imp-YgjV"/>
    <property type="match status" value="1"/>
</dbReference>
<name>A0ABS4SNA7_9PROT</name>
<evidence type="ECO:0000313" key="2">
    <source>
        <dbReference type="EMBL" id="MBP2292855.1"/>
    </source>
</evidence>
<protein>
    <recommendedName>
        <fullName evidence="4">Inner membrane protein</fullName>
    </recommendedName>
</protein>
<evidence type="ECO:0000256" key="1">
    <source>
        <dbReference type="SAM" id="Phobius"/>
    </source>
</evidence>
<gene>
    <name evidence="2" type="ORF">J2851_002636</name>
</gene>
<proteinExistence type="predicted"/>
<keyword evidence="1" id="KW-0472">Membrane</keyword>
<reference evidence="2 3" key="1">
    <citation type="submission" date="2021-03" db="EMBL/GenBank/DDBJ databases">
        <title>Genomic Encyclopedia of Type Strains, Phase III (KMG-III): the genomes of soil and plant-associated and newly described type strains.</title>
        <authorList>
            <person name="Whitman W."/>
        </authorList>
    </citation>
    <scope>NUCLEOTIDE SEQUENCE [LARGE SCALE GENOMIC DNA]</scope>
    <source>
        <strain evidence="2 3">IMMIB AFH-6</strain>
    </source>
</reference>
<keyword evidence="1" id="KW-0812">Transmembrane</keyword>
<dbReference type="RefSeq" id="WP_209766713.1">
    <property type="nucleotide sequence ID" value="NZ_JAGINP010000008.1"/>
</dbReference>
<comment type="caution">
    <text evidence="2">The sequence shown here is derived from an EMBL/GenBank/DDBJ whole genome shotgun (WGS) entry which is preliminary data.</text>
</comment>
<organism evidence="2 3">
    <name type="scientific">Azospirillum rugosum</name>
    <dbReference type="NCBI Taxonomy" id="416170"/>
    <lineage>
        <taxon>Bacteria</taxon>
        <taxon>Pseudomonadati</taxon>
        <taxon>Pseudomonadota</taxon>
        <taxon>Alphaproteobacteria</taxon>
        <taxon>Rhodospirillales</taxon>
        <taxon>Azospirillaceae</taxon>
        <taxon>Azospirillum</taxon>
    </lineage>
</organism>
<feature type="transmembrane region" description="Helical" evidence="1">
    <location>
        <begin position="25"/>
        <end position="47"/>
    </location>
</feature>